<sequence>MKSAFKLNQIIRKMWFLPTMFAAGAIATVATAHYSAALLPQELPIDISESAIEDILTIIGSSMLAVATFALATMVNALSGASQGTSPRAVRLIAEDRTAQASISAFVGAFLFSVVGIIALSGGFFTASGRLILFAATIVVVALVVGALIRWINKISSIGQVGETIERVEAATTAAFCEIARTPLFGCCEREAAQHGAVAVHADRVGFVQHLEPAELQKIAEEDDLWIHVVARPGIYATRAQPLAMVAGPVTEGARRRIRDAFVVGRNRTFDHDPLYGLVVLNEIASRALSPGVNDPGTAIGVIHAQIRILDTWMTEKPGQRPAAAFSRVSMRRITPQDVMTVAFRPIVRDGAGNVEVCLEVCEALQAIRAAAPHVFGRAVAETAVDLLARARSDMSHPPDLRAVEQAAAALVHADGTAGHAPARHPALDFEDRRGAE</sequence>
<protein>
    <submittedName>
        <fullName evidence="3">Uncharacterized membrane protein</fullName>
    </submittedName>
</protein>
<feature type="transmembrane region" description="Helical" evidence="2">
    <location>
        <begin position="131"/>
        <end position="152"/>
    </location>
</feature>
<feature type="transmembrane region" description="Helical" evidence="2">
    <location>
        <begin position="99"/>
        <end position="125"/>
    </location>
</feature>
<dbReference type="InterPro" id="IPR018723">
    <property type="entry name" value="DUF2254_membrane"/>
</dbReference>
<keyword evidence="4" id="KW-1185">Reference proteome</keyword>
<evidence type="ECO:0000313" key="3">
    <source>
        <dbReference type="EMBL" id="SOD93394.1"/>
    </source>
</evidence>
<keyword evidence="2" id="KW-0472">Membrane</keyword>
<feature type="region of interest" description="Disordered" evidence="1">
    <location>
        <begin position="417"/>
        <end position="437"/>
    </location>
</feature>
<dbReference type="EMBL" id="OCNJ01000003">
    <property type="protein sequence ID" value="SOD93394.1"/>
    <property type="molecule type" value="Genomic_DNA"/>
</dbReference>
<dbReference type="Proteomes" id="UP000219621">
    <property type="component" value="Unassembled WGS sequence"/>
</dbReference>
<evidence type="ECO:0000313" key="4">
    <source>
        <dbReference type="Proteomes" id="UP000219621"/>
    </source>
</evidence>
<gene>
    <name evidence="3" type="ORF">SAMN05421508_10355</name>
</gene>
<name>A0A286GEF5_9PROT</name>
<organism evidence="3 4">
    <name type="scientific">Caenispirillum bisanense</name>
    <dbReference type="NCBI Taxonomy" id="414052"/>
    <lineage>
        <taxon>Bacteria</taxon>
        <taxon>Pseudomonadati</taxon>
        <taxon>Pseudomonadota</taxon>
        <taxon>Alphaproteobacteria</taxon>
        <taxon>Rhodospirillales</taxon>
        <taxon>Novispirillaceae</taxon>
        <taxon>Caenispirillum</taxon>
    </lineage>
</organism>
<keyword evidence="2" id="KW-1133">Transmembrane helix</keyword>
<dbReference type="AlphaFoldDB" id="A0A286GEF5"/>
<feature type="compositionally biased region" description="Basic and acidic residues" evidence="1">
    <location>
        <begin position="426"/>
        <end position="437"/>
    </location>
</feature>
<reference evidence="4" key="1">
    <citation type="submission" date="2017-09" db="EMBL/GenBank/DDBJ databases">
        <authorList>
            <person name="Varghese N."/>
            <person name="Submissions S."/>
        </authorList>
    </citation>
    <scope>NUCLEOTIDE SEQUENCE [LARGE SCALE GENOMIC DNA]</scope>
    <source>
        <strain evidence="4">USBA 140</strain>
    </source>
</reference>
<feature type="transmembrane region" description="Helical" evidence="2">
    <location>
        <begin position="56"/>
        <end position="78"/>
    </location>
</feature>
<evidence type="ECO:0000256" key="1">
    <source>
        <dbReference type="SAM" id="MobiDB-lite"/>
    </source>
</evidence>
<dbReference type="OrthoDB" id="2955631at2"/>
<proteinExistence type="predicted"/>
<keyword evidence="2" id="KW-0812">Transmembrane</keyword>
<evidence type="ECO:0000256" key="2">
    <source>
        <dbReference type="SAM" id="Phobius"/>
    </source>
</evidence>
<accession>A0A286GEF5</accession>
<dbReference type="Pfam" id="PF10011">
    <property type="entry name" value="DUF2254"/>
    <property type="match status" value="1"/>
</dbReference>
<dbReference type="RefSeq" id="WP_097278428.1">
    <property type="nucleotide sequence ID" value="NZ_OCNJ01000003.1"/>
</dbReference>